<dbReference type="SUPFAM" id="SSF56112">
    <property type="entry name" value="Protein kinase-like (PK-like)"/>
    <property type="match status" value="1"/>
</dbReference>
<evidence type="ECO:0000259" key="5">
    <source>
        <dbReference type="PROSITE" id="PS50853"/>
    </source>
</evidence>
<evidence type="ECO:0000259" key="4">
    <source>
        <dbReference type="PROSITE" id="PS50011"/>
    </source>
</evidence>
<evidence type="ECO:0000256" key="2">
    <source>
        <dbReference type="SAM" id="MobiDB-lite"/>
    </source>
</evidence>
<dbReference type="SMART" id="SM00219">
    <property type="entry name" value="TyrKc"/>
    <property type="match status" value="1"/>
</dbReference>
<keyword evidence="3" id="KW-0472">Membrane</keyword>
<feature type="transmembrane region" description="Helical" evidence="3">
    <location>
        <begin position="169"/>
        <end position="194"/>
    </location>
</feature>
<evidence type="ECO:0008006" key="8">
    <source>
        <dbReference type="Google" id="ProtNLM"/>
    </source>
</evidence>
<evidence type="ECO:0000313" key="7">
    <source>
        <dbReference type="Proteomes" id="UP001159405"/>
    </source>
</evidence>
<proteinExistence type="predicted"/>
<evidence type="ECO:0000256" key="3">
    <source>
        <dbReference type="SAM" id="Phobius"/>
    </source>
</evidence>
<feature type="domain" description="Protein kinase" evidence="4">
    <location>
        <begin position="227"/>
        <end position="570"/>
    </location>
</feature>
<keyword evidence="1" id="KW-0677">Repeat</keyword>
<feature type="compositionally biased region" description="Polar residues" evidence="2">
    <location>
        <begin position="625"/>
        <end position="654"/>
    </location>
</feature>
<dbReference type="EMBL" id="CALNXK010000219">
    <property type="protein sequence ID" value="CAH3176983.1"/>
    <property type="molecule type" value="Genomic_DNA"/>
</dbReference>
<feature type="domain" description="Fibronectin type-III" evidence="5">
    <location>
        <begin position="60"/>
        <end position="160"/>
    </location>
</feature>
<protein>
    <recommendedName>
        <fullName evidence="8">Receptor protein-tyrosine kinase</fullName>
    </recommendedName>
</protein>
<keyword evidence="7" id="KW-1185">Reference proteome</keyword>
<feature type="region of interest" description="Disordered" evidence="2">
    <location>
        <begin position="614"/>
        <end position="654"/>
    </location>
</feature>
<dbReference type="PANTHER" id="PTHR24416:SF583">
    <property type="entry name" value="RECEPTOR PROTEIN-TYROSINE KINASE"/>
    <property type="match status" value="1"/>
</dbReference>
<dbReference type="InterPro" id="IPR003961">
    <property type="entry name" value="FN3_dom"/>
</dbReference>
<name>A0ABN8RDT7_9CNID</name>
<evidence type="ECO:0000313" key="6">
    <source>
        <dbReference type="EMBL" id="CAH3176983.1"/>
    </source>
</evidence>
<dbReference type="InterPro" id="IPR020635">
    <property type="entry name" value="Tyr_kinase_cat_dom"/>
</dbReference>
<reference evidence="6 7" key="1">
    <citation type="submission" date="2022-05" db="EMBL/GenBank/DDBJ databases">
        <authorList>
            <consortium name="Genoscope - CEA"/>
            <person name="William W."/>
        </authorList>
    </citation>
    <scope>NUCLEOTIDE SEQUENCE [LARGE SCALE GENOMIC DNA]</scope>
</reference>
<dbReference type="PANTHER" id="PTHR24416">
    <property type="entry name" value="TYROSINE-PROTEIN KINASE RECEPTOR"/>
    <property type="match status" value="1"/>
</dbReference>
<gene>
    <name evidence="6" type="ORF">PLOB_00018577</name>
</gene>
<accession>A0ABN8RDT7</accession>
<dbReference type="PROSITE" id="PS50853">
    <property type="entry name" value="FN3"/>
    <property type="match status" value="1"/>
</dbReference>
<dbReference type="InterPro" id="IPR011009">
    <property type="entry name" value="Kinase-like_dom_sf"/>
</dbReference>
<dbReference type="Proteomes" id="UP001159405">
    <property type="component" value="Unassembled WGS sequence"/>
</dbReference>
<keyword evidence="3" id="KW-0812">Transmembrane</keyword>
<sequence>MIKGKVTKPELYLSEIRPKETVRLKVTPMYENRYIQKIESEVMETAPAPRAELLAVRGLKNEELVPSSSTSFSTVVKWEKPLFTLSNVSYYVYGTTEEIKGQMKRRAIRLNNENTTTETSVKIDGIYLNERVEFQVTPVFDASVVTGVAAKISIVRTEPKADEALSRGFYTSGLIAGLVIGFLLVTFICMIFIWRRWRKQKMLKKKSLIPGKNRLIIDNWEVDGDLVTLEDEIGEGAFGKVYKGTLVKPTSSLHQRFCLKPWKKTSKTISGSETYVVAVKMLHNMPDESVRQEFLDEIQLMKAVGSHKNIVSMVGCCTVEEPMFLLVEYAPYGDLLHYLRNHRKKASKDKRVYVNIPMSNEELGRSNTFTTPGDQIKIGGETKTLNTEEEDKEDCNEEILTPGNLMAFAWHVCQGMEYLARKGYVHRDLAARNVLIGEKKIAKVSDFGLSRYVYEEKVYHGKRNRKLPFKWMSTEAIFDQTFTTKSDVWAFGVVLWEIVTLGGTPYPTIQNKELLQLLKNGYRMEKPDTCNEELYKMMQDCWQDNPENRPTFTQIRESLETIMQKNNPYLDLTAVDESQAEYNVQSFDSMEEESSDDETDDNVAVVLHEEAVENAKENISENDPKSTNQSVDINTKAETQPGTGSNDCAKNPQDSETCVLNLNTLETRF</sequence>
<dbReference type="Gene3D" id="1.10.510.10">
    <property type="entry name" value="Transferase(Phosphotransferase) domain 1"/>
    <property type="match status" value="1"/>
</dbReference>
<feature type="compositionally biased region" description="Basic and acidic residues" evidence="2">
    <location>
        <begin position="614"/>
        <end position="624"/>
    </location>
</feature>
<dbReference type="Gene3D" id="3.30.200.20">
    <property type="entry name" value="Phosphorylase Kinase, domain 1"/>
    <property type="match status" value="1"/>
</dbReference>
<dbReference type="Pfam" id="PF07714">
    <property type="entry name" value="PK_Tyr_Ser-Thr"/>
    <property type="match status" value="1"/>
</dbReference>
<evidence type="ECO:0000256" key="1">
    <source>
        <dbReference type="ARBA" id="ARBA00022737"/>
    </source>
</evidence>
<keyword evidence="3" id="KW-1133">Transmembrane helix</keyword>
<organism evidence="6 7">
    <name type="scientific">Porites lobata</name>
    <dbReference type="NCBI Taxonomy" id="104759"/>
    <lineage>
        <taxon>Eukaryota</taxon>
        <taxon>Metazoa</taxon>
        <taxon>Cnidaria</taxon>
        <taxon>Anthozoa</taxon>
        <taxon>Hexacorallia</taxon>
        <taxon>Scleractinia</taxon>
        <taxon>Fungiina</taxon>
        <taxon>Poritidae</taxon>
        <taxon>Porites</taxon>
    </lineage>
</organism>
<dbReference type="PROSITE" id="PS50011">
    <property type="entry name" value="PROTEIN_KINASE_DOM"/>
    <property type="match status" value="1"/>
</dbReference>
<dbReference type="InterPro" id="IPR050122">
    <property type="entry name" value="RTK"/>
</dbReference>
<dbReference type="CDD" id="cd00192">
    <property type="entry name" value="PTKc"/>
    <property type="match status" value="1"/>
</dbReference>
<dbReference type="PROSITE" id="PS00109">
    <property type="entry name" value="PROTEIN_KINASE_TYR"/>
    <property type="match status" value="1"/>
</dbReference>
<dbReference type="InterPro" id="IPR008266">
    <property type="entry name" value="Tyr_kinase_AS"/>
</dbReference>
<dbReference type="InterPro" id="IPR000719">
    <property type="entry name" value="Prot_kinase_dom"/>
</dbReference>
<comment type="caution">
    <text evidence="6">The sequence shown here is derived from an EMBL/GenBank/DDBJ whole genome shotgun (WGS) entry which is preliminary data.</text>
</comment>
<dbReference type="InterPro" id="IPR001245">
    <property type="entry name" value="Ser-Thr/Tyr_kinase_cat_dom"/>
</dbReference>